<feature type="non-terminal residue" evidence="2">
    <location>
        <position position="77"/>
    </location>
</feature>
<protein>
    <submittedName>
        <fullName evidence="2">Uncharacterized protein</fullName>
    </submittedName>
</protein>
<evidence type="ECO:0000313" key="3">
    <source>
        <dbReference type="Proteomes" id="UP001190700"/>
    </source>
</evidence>
<evidence type="ECO:0000256" key="1">
    <source>
        <dbReference type="SAM" id="MobiDB-lite"/>
    </source>
</evidence>
<dbReference type="EMBL" id="LGRX02015946">
    <property type="protein sequence ID" value="KAK3262791.1"/>
    <property type="molecule type" value="Genomic_DNA"/>
</dbReference>
<reference evidence="2 3" key="1">
    <citation type="journal article" date="2015" name="Genome Biol. Evol.">
        <title>Comparative Genomics of a Bacterivorous Green Alga Reveals Evolutionary Causalities and Consequences of Phago-Mixotrophic Mode of Nutrition.</title>
        <authorList>
            <person name="Burns J.A."/>
            <person name="Paasch A."/>
            <person name="Narechania A."/>
            <person name="Kim E."/>
        </authorList>
    </citation>
    <scope>NUCLEOTIDE SEQUENCE [LARGE SCALE GENOMIC DNA]</scope>
    <source>
        <strain evidence="2 3">PLY_AMNH</strain>
    </source>
</reference>
<proteinExistence type="predicted"/>
<keyword evidence="3" id="KW-1185">Reference proteome</keyword>
<comment type="caution">
    <text evidence="2">The sequence shown here is derived from an EMBL/GenBank/DDBJ whole genome shotgun (WGS) entry which is preliminary data.</text>
</comment>
<sequence length="77" mass="8459">MEAAPPKILQNTQPGTVPGVSDVRCQAGTVSGNMKYTERVMSRDKFTGLHTMKDVVSAQVLQQVVIEYIFAHLQVVL</sequence>
<evidence type="ECO:0000313" key="2">
    <source>
        <dbReference type="EMBL" id="KAK3262791.1"/>
    </source>
</evidence>
<dbReference type="Proteomes" id="UP001190700">
    <property type="component" value="Unassembled WGS sequence"/>
</dbReference>
<organism evidence="2 3">
    <name type="scientific">Cymbomonas tetramitiformis</name>
    <dbReference type="NCBI Taxonomy" id="36881"/>
    <lineage>
        <taxon>Eukaryota</taxon>
        <taxon>Viridiplantae</taxon>
        <taxon>Chlorophyta</taxon>
        <taxon>Pyramimonadophyceae</taxon>
        <taxon>Pyramimonadales</taxon>
        <taxon>Pyramimonadaceae</taxon>
        <taxon>Cymbomonas</taxon>
    </lineage>
</organism>
<gene>
    <name evidence="2" type="ORF">CYMTET_28370</name>
</gene>
<name>A0AAE0FPG8_9CHLO</name>
<dbReference type="AlphaFoldDB" id="A0AAE0FPG8"/>
<feature type="region of interest" description="Disordered" evidence="1">
    <location>
        <begin position="1"/>
        <end position="22"/>
    </location>
</feature>
<accession>A0AAE0FPG8</accession>